<evidence type="ECO:0000313" key="8">
    <source>
        <dbReference type="EMBL" id="KAL1627131.1"/>
    </source>
</evidence>
<feature type="region of interest" description="Disordered" evidence="6">
    <location>
        <begin position="409"/>
        <end position="428"/>
    </location>
</feature>
<evidence type="ECO:0000256" key="5">
    <source>
        <dbReference type="ARBA" id="ARBA00023136"/>
    </source>
</evidence>
<comment type="subcellular location">
    <subcellularLocation>
        <location evidence="1">Membrane</location>
        <topology evidence="1">Multi-pass membrane protein</topology>
    </subcellularLocation>
</comment>
<keyword evidence="5 7" id="KW-0472">Membrane</keyword>
<feature type="transmembrane region" description="Helical" evidence="7">
    <location>
        <begin position="178"/>
        <end position="200"/>
    </location>
</feature>
<feature type="transmembrane region" description="Helical" evidence="7">
    <location>
        <begin position="370"/>
        <end position="391"/>
    </location>
</feature>
<dbReference type="Gene3D" id="1.20.1250.20">
    <property type="entry name" value="MFS general substrate transporter like domains"/>
    <property type="match status" value="1"/>
</dbReference>
<accession>A0ABR3SQZ6</accession>
<gene>
    <name evidence="8" type="ORF">SLS56_006554</name>
</gene>
<sequence length="428" mass="48875">MSTTHGKEVAATAVTSVPPSPSNRGFQEEKSFRARFREVVWDSWDRSPEERRFIAKIDFFILTWAGFSYFSKNLNSNNLYSVSTYLYQSPFVSLVSELGAVLGHRDLRQLRGENAAPTLRLSVSGMLYDLEVKMELTEELAKRACIFFASAFVGSMFSGYLQAALYTGMNGVHGLAGWRWLFLFDGVITLPMALWGYYALPDLPSNTRVNWLKPEEKELALERMRKAGKHLEEPFTIKGLKRILRRWHFWVYTAYYTFFICSENIGSYMNLWLKSLDRYPVSKINTYPTVINAITIVTTLCYGWISDGLQVRAPIVYFSLTVCFFAAMNLAIWDGVPFGLKWASFYLTGYAFNAWIPLITYNTNYAPRFLVGNSVTVGLIVCAAITLSVAVQLQRRDVWVPPIVTYENRPADSGDRERKEEVQTEPDV</sequence>
<evidence type="ECO:0008006" key="10">
    <source>
        <dbReference type="Google" id="ProtNLM"/>
    </source>
</evidence>
<evidence type="ECO:0000256" key="6">
    <source>
        <dbReference type="SAM" id="MobiDB-lite"/>
    </source>
</evidence>
<dbReference type="PANTHER" id="PTHR43791">
    <property type="entry name" value="PERMEASE-RELATED"/>
    <property type="match status" value="1"/>
</dbReference>
<feature type="compositionally biased region" description="Basic and acidic residues" evidence="6">
    <location>
        <begin position="409"/>
        <end position="422"/>
    </location>
</feature>
<evidence type="ECO:0000256" key="7">
    <source>
        <dbReference type="SAM" id="Phobius"/>
    </source>
</evidence>
<keyword evidence="2" id="KW-0813">Transport</keyword>
<feature type="compositionally biased region" description="Polar residues" evidence="6">
    <location>
        <begin position="13"/>
        <end position="25"/>
    </location>
</feature>
<feature type="transmembrane region" description="Helical" evidence="7">
    <location>
        <begin position="144"/>
        <end position="166"/>
    </location>
</feature>
<reference evidence="8 9" key="1">
    <citation type="submission" date="2024-02" db="EMBL/GenBank/DDBJ databases">
        <title>De novo assembly and annotation of 12 fungi associated with fruit tree decline syndrome in Ontario, Canada.</title>
        <authorList>
            <person name="Sulman M."/>
            <person name="Ellouze W."/>
            <person name="Ilyukhin E."/>
        </authorList>
    </citation>
    <scope>NUCLEOTIDE SEQUENCE [LARGE SCALE GENOMIC DNA]</scope>
    <source>
        <strain evidence="8 9">M1-105</strain>
    </source>
</reference>
<keyword evidence="9" id="KW-1185">Reference proteome</keyword>
<dbReference type="EMBL" id="JAJVDC020000076">
    <property type="protein sequence ID" value="KAL1627131.1"/>
    <property type="molecule type" value="Genomic_DNA"/>
</dbReference>
<evidence type="ECO:0000256" key="2">
    <source>
        <dbReference type="ARBA" id="ARBA00022448"/>
    </source>
</evidence>
<dbReference type="SUPFAM" id="SSF103473">
    <property type="entry name" value="MFS general substrate transporter"/>
    <property type="match status" value="1"/>
</dbReference>
<feature type="transmembrane region" description="Helical" evidence="7">
    <location>
        <begin position="339"/>
        <end position="358"/>
    </location>
</feature>
<protein>
    <recommendedName>
        <fullName evidence="10">Pantothenate transporter</fullName>
    </recommendedName>
</protein>
<dbReference type="PANTHER" id="PTHR43791:SF39">
    <property type="entry name" value="TRANSPORTER LIZ1_SEO1, PUTATIVE (AFU_ORTHOLOGUE AFUA_3G00980)-RELATED"/>
    <property type="match status" value="1"/>
</dbReference>
<evidence type="ECO:0000256" key="4">
    <source>
        <dbReference type="ARBA" id="ARBA00022989"/>
    </source>
</evidence>
<dbReference type="InterPro" id="IPR011701">
    <property type="entry name" value="MFS"/>
</dbReference>
<feature type="region of interest" description="Disordered" evidence="6">
    <location>
        <begin position="1"/>
        <end position="26"/>
    </location>
</feature>
<feature type="transmembrane region" description="Helical" evidence="7">
    <location>
        <begin position="247"/>
        <end position="266"/>
    </location>
</feature>
<evidence type="ECO:0000256" key="1">
    <source>
        <dbReference type="ARBA" id="ARBA00004141"/>
    </source>
</evidence>
<feature type="transmembrane region" description="Helical" evidence="7">
    <location>
        <begin position="286"/>
        <end position="305"/>
    </location>
</feature>
<dbReference type="Pfam" id="PF07690">
    <property type="entry name" value="MFS_1"/>
    <property type="match status" value="1"/>
</dbReference>
<name>A0ABR3SQZ6_9PEZI</name>
<proteinExistence type="predicted"/>
<evidence type="ECO:0000313" key="9">
    <source>
        <dbReference type="Proteomes" id="UP001521116"/>
    </source>
</evidence>
<feature type="transmembrane region" description="Helical" evidence="7">
    <location>
        <begin position="314"/>
        <end position="333"/>
    </location>
</feature>
<comment type="caution">
    <text evidence="8">The sequence shown here is derived from an EMBL/GenBank/DDBJ whole genome shotgun (WGS) entry which is preliminary data.</text>
</comment>
<organism evidence="8 9">
    <name type="scientific">Neofusicoccum ribis</name>
    <dbReference type="NCBI Taxonomy" id="45134"/>
    <lineage>
        <taxon>Eukaryota</taxon>
        <taxon>Fungi</taxon>
        <taxon>Dikarya</taxon>
        <taxon>Ascomycota</taxon>
        <taxon>Pezizomycotina</taxon>
        <taxon>Dothideomycetes</taxon>
        <taxon>Dothideomycetes incertae sedis</taxon>
        <taxon>Botryosphaeriales</taxon>
        <taxon>Botryosphaeriaceae</taxon>
        <taxon>Neofusicoccum</taxon>
    </lineage>
</organism>
<dbReference type="InterPro" id="IPR036259">
    <property type="entry name" value="MFS_trans_sf"/>
</dbReference>
<keyword evidence="4 7" id="KW-1133">Transmembrane helix</keyword>
<evidence type="ECO:0000256" key="3">
    <source>
        <dbReference type="ARBA" id="ARBA00022692"/>
    </source>
</evidence>
<keyword evidence="3 7" id="KW-0812">Transmembrane</keyword>
<dbReference type="Proteomes" id="UP001521116">
    <property type="component" value="Unassembled WGS sequence"/>
</dbReference>